<keyword evidence="1" id="KW-1133">Transmembrane helix</keyword>
<comment type="caution">
    <text evidence="2">The sequence shown here is derived from an EMBL/GenBank/DDBJ whole genome shotgun (WGS) entry which is preliminary data.</text>
</comment>
<organism evidence="2 3">
    <name type="scientific">Rhabdobacter roseus</name>
    <dbReference type="NCBI Taxonomy" id="1655419"/>
    <lineage>
        <taxon>Bacteria</taxon>
        <taxon>Pseudomonadati</taxon>
        <taxon>Bacteroidota</taxon>
        <taxon>Cytophagia</taxon>
        <taxon>Cytophagales</taxon>
        <taxon>Cytophagaceae</taxon>
        <taxon>Rhabdobacter</taxon>
    </lineage>
</organism>
<name>A0A840TUV8_9BACT</name>
<dbReference type="RefSeq" id="WP_184173576.1">
    <property type="nucleotide sequence ID" value="NZ_JACHGF010000002.1"/>
</dbReference>
<reference evidence="2 3" key="1">
    <citation type="submission" date="2020-08" db="EMBL/GenBank/DDBJ databases">
        <title>Genomic Encyclopedia of Type Strains, Phase IV (KMG-IV): sequencing the most valuable type-strain genomes for metagenomic binning, comparative biology and taxonomic classification.</title>
        <authorList>
            <person name="Goeker M."/>
        </authorList>
    </citation>
    <scope>NUCLEOTIDE SEQUENCE [LARGE SCALE GENOMIC DNA]</scope>
    <source>
        <strain evidence="2 3">DSM 105074</strain>
    </source>
</reference>
<keyword evidence="3" id="KW-1185">Reference proteome</keyword>
<gene>
    <name evidence="2" type="ORF">HNQ92_001974</name>
</gene>
<evidence type="ECO:0000313" key="3">
    <source>
        <dbReference type="Proteomes" id="UP000557307"/>
    </source>
</evidence>
<protein>
    <recommendedName>
        <fullName evidence="4">Phage holin family protein</fullName>
    </recommendedName>
</protein>
<keyword evidence="1" id="KW-0472">Membrane</keyword>
<feature type="transmembrane region" description="Helical" evidence="1">
    <location>
        <begin position="75"/>
        <end position="94"/>
    </location>
</feature>
<evidence type="ECO:0000313" key="2">
    <source>
        <dbReference type="EMBL" id="MBB5283848.1"/>
    </source>
</evidence>
<evidence type="ECO:0008006" key="4">
    <source>
        <dbReference type="Google" id="ProtNLM"/>
    </source>
</evidence>
<dbReference type="Proteomes" id="UP000557307">
    <property type="component" value="Unassembled WGS sequence"/>
</dbReference>
<evidence type="ECO:0000256" key="1">
    <source>
        <dbReference type="SAM" id="Phobius"/>
    </source>
</evidence>
<keyword evidence="1" id="KW-0812">Transmembrane</keyword>
<sequence length="123" mass="13460">MLFDDAKTKAEETLNHAVGYAEARWNLIALKLSDRTARAATAFVVGIVLGVLAIFFLLFISVSIALALGGLLNNVAVGFLIVALLYALIGIIIFSNRMKLLFFPIMNYLLATFYKDDDDKISG</sequence>
<feature type="transmembrane region" description="Helical" evidence="1">
    <location>
        <begin position="40"/>
        <end position="69"/>
    </location>
</feature>
<dbReference type="EMBL" id="JACHGF010000002">
    <property type="protein sequence ID" value="MBB5283848.1"/>
    <property type="molecule type" value="Genomic_DNA"/>
</dbReference>
<dbReference type="AlphaFoldDB" id="A0A840TUV8"/>
<proteinExistence type="predicted"/>
<accession>A0A840TUV8</accession>